<dbReference type="PANTHER" id="PTHR39664">
    <property type="match status" value="1"/>
</dbReference>
<dbReference type="Gene3D" id="3.40.50.1010">
    <property type="entry name" value="5'-nuclease"/>
    <property type="match status" value="1"/>
</dbReference>
<organism evidence="2 3">
    <name type="scientific">Pelagicoccus albus</name>
    <dbReference type="NCBI Taxonomy" id="415222"/>
    <lineage>
        <taxon>Bacteria</taxon>
        <taxon>Pseudomonadati</taxon>
        <taxon>Verrucomicrobiota</taxon>
        <taxon>Opitutia</taxon>
        <taxon>Puniceicoccales</taxon>
        <taxon>Pelagicoccaceae</taxon>
        <taxon>Pelagicoccus</taxon>
    </lineage>
</organism>
<accession>A0A7X1B4W3</accession>
<keyword evidence="3" id="KW-1185">Reference proteome</keyword>
<gene>
    <name evidence="2" type="ORF">H5P27_00050</name>
</gene>
<dbReference type="InterPro" id="IPR029060">
    <property type="entry name" value="PIN-like_dom_sf"/>
</dbReference>
<evidence type="ECO:0000313" key="3">
    <source>
        <dbReference type="Proteomes" id="UP000526501"/>
    </source>
</evidence>
<dbReference type="InterPro" id="IPR002716">
    <property type="entry name" value="PIN_dom"/>
</dbReference>
<dbReference type="CDD" id="cd18683">
    <property type="entry name" value="PIN_VapC-like"/>
    <property type="match status" value="1"/>
</dbReference>
<name>A0A7X1B4W3_9BACT</name>
<evidence type="ECO:0000313" key="2">
    <source>
        <dbReference type="EMBL" id="MBC2604440.1"/>
    </source>
</evidence>
<dbReference type="AlphaFoldDB" id="A0A7X1B4W3"/>
<dbReference type="Proteomes" id="UP000526501">
    <property type="component" value="Unassembled WGS sequence"/>
</dbReference>
<dbReference type="EMBL" id="JACHVC010000001">
    <property type="protein sequence ID" value="MBC2604440.1"/>
    <property type="molecule type" value="Genomic_DNA"/>
</dbReference>
<comment type="caution">
    <text evidence="2">The sequence shown here is derived from an EMBL/GenBank/DDBJ whole genome shotgun (WGS) entry which is preliminary data.</text>
</comment>
<protein>
    <submittedName>
        <fullName evidence="2">Type II toxin-antitoxin system VapC family toxin</fullName>
    </submittedName>
</protein>
<dbReference type="PANTHER" id="PTHR39664:SF2">
    <property type="entry name" value="NUCLEIC ACID-BINDING PROTEIN, CONTAINING PIN DOMAIN-RELATED"/>
    <property type="match status" value="1"/>
</dbReference>
<dbReference type="Pfam" id="PF01850">
    <property type="entry name" value="PIN"/>
    <property type="match status" value="1"/>
</dbReference>
<reference evidence="2 3" key="1">
    <citation type="submission" date="2020-07" db="EMBL/GenBank/DDBJ databases">
        <authorList>
            <person name="Feng X."/>
        </authorList>
    </citation>
    <scope>NUCLEOTIDE SEQUENCE [LARGE SCALE GENOMIC DNA]</scope>
    <source>
        <strain evidence="2 3">JCM23202</strain>
    </source>
</reference>
<sequence>MVGIDTNVLVRFVTQDDETQFLKVSQFLNQNCTEESPGWISSIVLCELVWVLSSGYGYKRSQIGKLLNQLLVVTSLRFENRTCVRTAVEDFVEGNADFSDYLIAASNQKHGCSTTVTLDKKAGKHPGFHLL</sequence>
<dbReference type="RefSeq" id="WP_185658339.1">
    <property type="nucleotide sequence ID" value="NZ_CAWPOO010000001.1"/>
</dbReference>
<feature type="domain" description="PIN" evidence="1">
    <location>
        <begin position="4"/>
        <end position="121"/>
    </location>
</feature>
<evidence type="ECO:0000259" key="1">
    <source>
        <dbReference type="Pfam" id="PF01850"/>
    </source>
</evidence>
<dbReference type="SUPFAM" id="SSF88723">
    <property type="entry name" value="PIN domain-like"/>
    <property type="match status" value="1"/>
</dbReference>
<proteinExistence type="predicted"/>